<keyword evidence="8 11" id="KW-0833">Ubl conjugation pathway</keyword>
<dbReference type="GO" id="GO:0004842">
    <property type="term" value="F:ubiquitin-protein transferase activity"/>
    <property type="evidence" value="ECO:0007669"/>
    <property type="project" value="UniProtKB-UniRule"/>
</dbReference>
<evidence type="ECO:0000256" key="10">
    <source>
        <dbReference type="ARBA" id="ARBA00023200"/>
    </source>
</evidence>
<reference evidence="13 14" key="1">
    <citation type="submission" date="2017-05" db="EMBL/GenBank/DDBJ databases">
        <title>Complete and WGS of Bordetella genogroups.</title>
        <authorList>
            <person name="Spilker T."/>
            <person name="LiPuma J."/>
        </authorList>
    </citation>
    <scope>NUCLEOTIDE SEQUENCE [LARGE SCALE GENOMIC DNA]</scope>
    <source>
        <strain evidence="13 14">AU19157</strain>
    </source>
</reference>
<keyword evidence="9 11" id="KW-0832">Ubl conjugation</keyword>
<name>A0A1W6YNQ1_9BORD</name>
<dbReference type="Gene3D" id="1.20.1270.130">
    <property type="entry name" value="Shigella T3SS effector IpaH domain"/>
    <property type="match status" value="1"/>
</dbReference>
<dbReference type="KEGG" id="bgv:CAL12_19195"/>
<keyword evidence="5" id="KW-0433">Leucine-rich repeat</keyword>
<organism evidence="13 14">
    <name type="scientific">Bordetella genomosp. 8</name>
    <dbReference type="NCBI Taxonomy" id="1416806"/>
    <lineage>
        <taxon>Bacteria</taxon>
        <taxon>Pseudomonadati</taxon>
        <taxon>Pseudomonadota</taxon>
        <taxon>Betaproteobacteria</taxon>
        <taxon>Burkholderiales</taxon>
        <taxon>Alcaligenaceae</taxon>
        <taxon>Bordetella</taxon>
    </lineage>
</organism>
<evidence type="ECO:0000256" key="9">
    <source>
        <dbReference type="ARBA" id="ARBA00022843"/>
    </source>
</evidence>
<evidence type="ECO:0000256" key="11">
    <source>
        <dbReference type="PROSITE-ProRule" id="PRU01398"/>
    </source>
</evidence>
<evidence type="ECO:0000313" key="13">
    <source>
        <dbReference type="EMBL" id="ARP82736.1"/>
    </source>
</evidence>
<keyword evidence="7" id="KW-0677">Repeat</keyword>
<dbReference type="InterPro" id="IPR032675">
    <property type="entry name" value="LRR_dom_sf"/>
</dbReference>
<dbReference type="Pfam" id="PF14496">
    <property type="entry name" value="NEL"/>
    <property type="match status" value="1"/>
</dbReference>
<dbReference type="PROSITE" id="PS52053">
    <property type="entry name" value="NEL"/>
    <property type="match status" value="1"/>
</dbReference>
<dbReference type="InterPro" id="IPR001611">
    <property type="entry name" value="Leu-rich_rpt"/>
</dbReference>
<dbReference type="GO" id="GO:0005576">
    <property type="term" value="C:extracellular region"/>
    <property type="evidence" value="ECO:0007669"/>
    <property type="project" value="UniProtKB-SubCell"/>
</dbReference>
<keyword evidence="4 11" id="KW-0964">Secreted</keyword>
<dbReference type="Gene3D" id="3.80.10.10">
    <property type="entry name" value="Ribonuclease Inhibitor"/>
    <property type="match status" value="1"/>
</dbReference>
<keyword evidence="10 11" id="KW-1035">Host cytoplasm</keyword>
<comment type="subcellular location">
    <subcellularLocation>
        <location evidence="1">Host cytoplasm</location>
    </subcellularLocation>
    <subcellularLocation>
        <location evidence="2">Secreted</location>
    </subcellularLocation>
</comment>
<dbReference type="InterPro" id="IPR051071">
    <property type="entry name" value="LRR-bact_E3_ubiq_ligases"/>
</dbReference>
<dbReference type="STRING" id="1416806.CAL12_19195"/>
<dbReference type="PANTHER" id="PTHR47114">
    <property type="match status" value="1"/>
</dbReference>
<gene>
    <name evidence="13" type="ORF">CAL12_19195</name>
</gene>
<proteinExistence type="inferred from homology"/>
<evidence type="ECO:0000256" key="5">
    <source>
        <dbReference type="ARBA" id="ARBA00022614"/>
    </source>
</evidence>
<evidence type="ECO:0000256" key="3">
    <source>
        <dbReference type="ARBA" id="ARBA00009868"/>
    </source>
</evidence>
<dbReference type="EMBL" id="CP021108">
    <property type="protein sequence ID" value="ARP82736.1"/>
    <property type="molecule type" value="Genomic_DNA"/>
</dbReference>
<evidence type="ECO:0000256" key="6">
    <source>
        <dbReference type="ARBA" id="ARBA00022679"/>
    </source>
</evidence>
<evidence type="ECO:0000256" key="1">
    <source>
        <dbReference type="ARBA" id="ARBA00004192"/>
    </source>
</evidence>
<accession>A0A1W6YNQ1</accession>
<keyword evidence="14" id="KW-1185">Reference proteome</keyword>
<dbReference type="SUPFAM" id="SSF52058">
    <property type="entry name" value="L domain-like"/>
    <property type="match status" value="1"/>
</dbReference>
<evidence type="ECO:0000256" key="4">
    <source>
        <dbReference type="ARBA" id="ARBA00022525"/>
    </source>
</evidence>
<dbReference type="Gene3D" id="1.20.58.360">
    <property type="entry name" value="Shigella T3SS effector IpaH defines"/>
    <property type="match status" value="1"/>
</dbReference>
<evidence type="ECO:0000313" key="14">
    <source>
        <dbReference type="Proteomes" id="UP000194151"/>
    </source>
</evidence>
<comment type="PTM">
    <text evidence="11">Ubiquitinated in the presence of host E1 ubiquitin-activating enzyme, E2 ubiquitin-conjugating enzyme and ubiquitin.</text>
</comment>
<dbReference type="GO" id="GO:0016567">
    <property type="term" value="P:protein ubiquitination"/>
    <property type="evidence" value="ECO:0007669"/>
    <property type="project" value="InterPro"/>
</dbReference>
<dbReference type="GO" id="GO:0030430">
    <property type="term" value="C:host cell cytoplasm"/>
    <property type="evidence" value="ECO:0007669"/>
    <property type="project" value="UniProtKB-SubCell"/>
</dbReference>
<evidence type="ECO:0000256" key="7">
    <source>
        <dbReference type="ARBA" id="ARBA00022737"/>
    </source>
</evidence>
<feature type="active site" description="Glycyl thioester intermediate" evidence="11">
    <location>
        <position position="1398"/>
    </location>
</feature>
<keyword evidence="6 11" id="KW-0808">Transferase</keyword>
<evidence type="ECO:0000256" key="2">
    <source>
        <dbReference type="ARBA" id="ARBA00004613"/>
    </source>
</evidence>
<protein>
    <recommendedName>
        <fullName evidence="12">NEL domain-containing protein</fullName>
    </recommendedName>
</protein>
<evidence type="ECO:0000259" key="12">
    <source>
        <dbReference type="PROSITE" id="PS52053"/>
    </source>
</evidence>
<dbReference type="PANTHER" id="PTHR47114:SF2">
    <property type="entry name" value="OLIGODENDROCYTE-MYELIN GLYCOPROTEIN"/>
    <property type="match status" value="1"/>
</dbReference>
<evidence type="ECO:0000256" key="8">
    <source>
        <dbReference type="ARBA" id="ARBA00022786"/>
    </source>
</evidence>
<dbReference type="PROSITE" id="PS51450">
    <property type="entry name" value="LRR"/>
    <property type="match status" value="1"/>
</dbReference>
<dbReference type="Proteomes" id="UP000194151">
    <property type="component" value="Chromosome"/>
</dbReference>
<dbReference type="InterPro" id="IPR029487">
    <property type="entry name" value="NEL_dom"/>
</dbReference>
<comment type="similarity">
    <text evidence="3 11">Belongs to the LRR-containing bacterial E3 ligase family.</text>
</comment>
<feature type="domain" description="NEL" evidence="12">
    <location>
        <begin position="1310"/>
        <end position="1602"/>
    </location>
</feature>
<dbReference type="SMART" id="SM00364">
    <property type="entry name" value="LRR_BAC"/>
    <property type="match status" value="9"/>
</dbReference>
<sequence length="1602" mass="174464">MPGPEGAAARTPGAEPAGALVCETTLAFAQVRAAAGAAPSSAAPSAAPDLTLVDAWKLLAASLPVASPAMPTWPDIAVPPEIARDGRQRIAYRTGVAAARELGLDTREFDAETLMELGRQTVADHILSGTADDILIAVAGLEGKIDGAAWASGDPERIATEVETYLRSEFQDEIDLYQALDALAAEPPLLGRQALAATLLREQGIDPGAPVGELHMHARHSVSASSPPLLRQHKAADYYFNYDKLSAADIRGMRLRGGGRPTDEQATRMLRALPASLDAEFQQRYDAHRERTGALLGQWLSTRLRLHAREHGIELAGATVAVSRATKRYFVPGAGGGMAQFSNAYGSVATQGCLVAMQVGTRSHRCFVSTRTGAVHVLPAGQSFEAWLADHRELAFDDADARARLPGGAGRWLPRVHVREAASGPSDSMRDWAVAMFRAEIERGRESARGQTVSEQTIDALLDQIPFRAMIVSLRKGDIPTAIVQGSLDVLTLLPQIGMGFRLAGAAVRSAKPWLSLAARFGGIGARQGWRGVQRMAGHLPLLRERLRTHIGRTAMQALGHVRPLDVTRIAQAMRTAAPRLAEMLERMAVRTRGTAIPDGVWQLAAARAPAPGVFAVPPGPAARMAGGAVARTADTIVPLPSVTARSLQGGTLGLLPYGTRGTYTQMDATGQRTGALLVADSEGWLYQTMPLASLARYRVASPRLRHVLDSRRAGPDGTVTVDGLAYARLDTDYVRVVQDPGASTSTRPIWRAVAPAGVVPDVIAHRLVYDHAERLWRQAAPPGLAGGGPSWSRPGVRGRGRIAAAAAADVSLLPDAVQLARLRQAMIAGMCNGTPQQAELVAVLFDRIAGDDRGRAILNAMSACHEWLGQAPEIVLLPDPAIPGAVRPALDRPEPGRTWHLDLQALRYGDTQSVVHELAAVYNNMTGLLQNQDPFDGLLAEARPPMNARLEKAWAEWLALDPMSPPDLMLDGEVDTSIPTPRRLTVRHLRLQLREMACYGGLDRSTIKAVLRNQHSRLDLKLNLSHRNLDSIPPLPRDISVLDVSNNFINDWRNLPAGLTILDAEATGMHKLPGNLPAGLKELNVSNNRLADAPLIFPPGLTRLGLTGNRLRVAPTLPDGLKELLIAHNDLPSLPAQLPAGLELLDASSNVLASLPDSLPASLRLLHVSHNRLERLPTLPDGLIELDVSWNSLDGLPDLPTHLRVLEAGANRLESLPADLPRDLEMLIVPRNRLQRLPDELPRRLTLLTAQYNAIELLPSNIVDLASCTIHLDGNPLAPGTIPIIAVGNAGPRIFFNPAEGQPMGRRRTLAEVTRVWWSDPSQEARTRWDAIDRALGSRDDVVEFAGFVDKLRMTISFRDPGFRAQVEDWLTELSKPERQALLDDTLLVCNGATQTCEDRITVAWNDMQKLRRNDDIRRGLYDERVHEAVDIAREMFRIDVLTEFATRQQRGRTVPDPVELYLAYLVRLREPLDLTTVAPMMRFYELSLVTPHDLVKARETVQVRERADFDMFLVLDYEPWQTLLKRRDAAAYARAQEEAERQLAAQFDGLLQAAVDGLGLDPADAALLDNARANLGPGIMRRIRYEAMRPLSEQHLSQPL</sequence>